<evidence type="ECO:0000313" key="2">
    <source>
        <dbReference type="EMBL" id="VAX07383.1"/>
    </source>
</evidence>
<dbReference type="EMBL" id="UOFY01000015">
    <property type="protein sequence ID" value="VAX07383.1"/>
    <property type="molecule type" value="Genomic_DNA"/>
</dbReference>
<protein>
    <recommendedName>
        <fullName evidence="1">HMA domain-containing protein</fullName>
    </recommendedName>
</protein>
<organism evidence="2">
    <name type="scientific">hydrothermal vent metagenome</name>
    <dbReference type="NCBI Taxonomy" id="652676"/>
    <lineage>
        <taxon>unclassified sequences</taxon>
        <taxon>metagenomes</taxon>
        <taxon>ecological metagenomes</taxon>
    </lineage>
</organism>
<name>A0A3B1B658_9ZZZZ</name>
<reference evidence="2" key="1">
    <citation type="submission" date="2018-06" db="EMBL/GenBank/DDBJ databases">
        <authorList>
            <person name="Zhirakovskaya E."/>
        </authorList>
    </citation>
    <scope>NUCLEOTIDE SEQUENCE</scope>
</reference>
<dbReference type="Pfam" id="PF00403">
    <property type="entry name" value="HMA"/>
    <property type="match status" value="1"/>
</dbReference>
<dbReference type="SUPFAM" id="SSF55008">
    <property type="entry name" value="HMA, heavy metal-associated domain"/>
    <property type="match status" value="1"/>
</dbReference>
<dbReference type="Gene3D" id="3.30.70.100">
    <property type="match status" value="1"/>
</dbReference>
<dbReference type="InterPro" id="IPR006121">
    <property type="entry name" value="HMA_dom"/>
</dbReference>
<proteinExistence type="predicted"/>
<dbReference type="GO" id="GO:0046872">
    <property type="term" value="F:metal ion binding"/>
    <property type="evidence" value="ECO:0007669"/>
    <property type="project" value="InterPro"/>
</dbReference>
<dbReference type="InterPro" id="IPR036163">
    <property type="entry name" value="HMA_dom_sf"/>
</dbReference>
<evidence type="ECO:0000259" key="1">
    <source>
        <dbReference type="PROSITE" id="PS50846"/>
    </source>
</evidence>
<dbReference type="AlphaFoldDB" id="A0A3B1B658"/>
<dbReference type="PROSITE" id="PS50846">
    <property type="entry name" value="HMA_2"/>
    <property type="match status" value="1"/>
</dbReference>
<dbReference type="CDD" id="cd00371">
    <property type="entry name" value="HMA"/>
    <property type="match status" value="1"/>
</dbReference>
<feature type="domain" description="HMA" evidence="1">
    <location>
        <begin position="2"/>
        <end position="69"/>
    </location>
</feature>
<sequence>MNILHLRISGMTCDFCAAKIKKTLEASPGIKAGIFFDNGLAILESSDSINESVIMKSIQQLNSCSKYQSTFEKTVRPELVEGQAD</sequence>
<gene>
    <name evidence="2" type="ORF">MNBD_GAMMA25-2659</name>
</gene>
<accession>A0A3B1B658</accession>